<keyword evidence="3" id="KW-1185">Reference proteome</keyword>
<feature type="transmembrane region" description="Helical" evidence="1">
    <location>
        <begin position="39"/>
        <end position="60"/>
    </location>
</feature>
<keyword evidence="1" id="KW-0812">Transmembrane</keyword>
<keyword evidence="1" id="KW-0472">Membrane</keyword>
<protein>
    <submittedName>
        <fullName evidence="2">DUF4112 domain-containing protein</fullName>
    </submittedName>
</protein>
<gene>
    <name evidence="2" type="ORF">C6Y40_14165</name>
</gene>
<proteinExistence type="predicted"/>
<reference evidence="3" key="1">
    <citation type="journal article" date="2020" name="Int. J. Syst. Evol. Microbiol.">
        <title>Alteromonas alba sp. nov., a marine bacterium isolated from the seawater of the West Pacific Ocean.</title>
        <authorList>
            <person name="Sun C."/>
            <person name="Wu Y.-H."/>
            <person name="Xamxidin M."/>
            <person name="Cheng H."/>
            <person name="Xu X.-W."/>
        </authorList>
    </citation>
    <scope>NUCLEOTIDE SEQUENCE [LARGE SCALE GENOMIC DNA]</scope>
    <source>
        <strain evidence="3">190</strain>
    </source>
</reference>
<dbReference type="PANTHER" id="PTHR35519:SF2">
    <property type="entry name" value="PH DOMAIN PROTEIN"/>
    <property type="match status" value="1"/>
</dbReference>
<keyword evidence="1" id="KW-1133">Transmembrane helix</keyword>
<dbReference type="AlphaFoldDB" id="A0A2S9V906"/>
<sequence>MKDYSGTAPKPLLKAQKLANLLDTSVKIPLINFRIGLDALVGLIPGVGDVLMLVVSFRIVQLGKQMGLPRGLIKVMIRNCLLDFGLGFIPVVGDIADFFYKANQANVRVMEKYWVSNNKDAIDKHTQDMLENWKAAQ</sequence>
<accession>A0A2S9V906</accession>
<dbReference type="Pfam" id="PF13430">
    <property type="entry name" value="DUF4112"/>
    <property type="match status" value="1"/>
</dbReference>
<dbReference type="PANTHER" id="PTHR35519">
    <property type="entry name" value="MEMBRANE PROTEINS"/>
    <property type="match status" value="1"/>
</dbReference>
<name>A0A2S9V906_9ALTE</name>
<comment type="caution">
    <text evidence="2">The sequence shown here is derived from an EMBL/GenBank/DDBJ whole genome shotgun (WGS) entry which is preliminary data.</text>
</comment>
<evidence type="ECO:0000313" key="2">
    <source>
        <dbReference type="EMBL" id="PRO72940.1"/>
    </source>
</evidence>
<dbReference type="Proteomes" id="UP000238949">
    <property type="component" value="Unassembled WGS sequence"/>
</dbReference>
<evidence type="ECO:0000256" key="1">
    <source>
        <dbReference type="SAM" id="Phobius"/>
    </source>
</evidence>
<dbReference type="InterPro" id="IPR025187">
    <property type="entry name" value="DUF4112"/>
</dbReference>
<organism evidence="2 3">
    <name type="scientific">Alteromonas alba</name>
    <dbReference type="NCBI Taxonomy" id="2079529"/>
    <lineage>
        <taxon>Bacteria</taxon>
        <taxon>Pseudomonadati</taxon>
        <taxon>Pseudomonadota</taxon>
        <taxon>Gammaproteobacteria</taxon>
        <taxon>Alteromonadales</taxon>
        <taxon>Alteromonadaceae</taxon>
        <taxon>Alteromonas/Salinimonas group</taxon>
        <taxon>Alteromonas</taxon>
    </lineage>
</organism>
<dbReference type="OrthoDB" id="513552at2"/>
<evidence type="ECO:0000313" key="3">
    <source>
        <dbReference type="Proteomes" id="UP000238949"/>
    </source>
</evidence>
<dbReference type="EMBL" id="PVNP01000152">
    <property type="protein sequence ID" value="PRO72940.1"/>
    <property type="molecule type" value="Genomic_DNA"/>
</dbReference>
<dbReference type="RefSeq" id="WP_105935162.1">
    <property type="nucleotide sequence ID" value="NZ_PVNP01000152.1"/>
</dbReference>